<dbReference type="Proteomes" id="UP000323119">
    <property type="component" value="Unassembled WGS sequence"/>
</dbReference>
<dbReference type="Gene3D" id="3.10.590.10">
    <property type="entry name" value="ph1033 like domains"/>
    <property type="match status" value="1"/>
</dbReference>
<protein>
    <submittedName>
        <fullName evidence="1">EVE domain-containing protein</fullName>
    </submittedName>
</protein>
<dbReference type="SUPFAM" id="SSF88697">
    <property type="entry name" value="PUA domain-like"/>
    <property type="match status" value="1"/>
</dbReference>
<reference evidence="1 2" key="1">
    <citation type="journal article" date="2019" name="Nat. Med.">
        <title>A library of human gut bacterial isolates paired with longitudinal multiomics data enables mechanistic microbiome research.</title>
        <authorList>
            <person name="Poyet M."/>
            <person name="Groussin M."/>
            <person name="Gibbons S.M."/>
            <person name="Avila-Pacheco J."/>
            <person name="Jiang X."/>
            <person name="Kearney S.M."/>
            <person name="Perrotta A.R."/>
            <person name="Berdy B."/>
            <person name="Zhao S."/>
            <person name="Lieberman T.D."/>
            <person name="Swanson P.K."/>
            <person name="Smith M."/>
            <person name="Roesemann S."/>
            <person name="Alexander J.E."/>
            <person name="Rich S.A."/>
            <person name="Livny J."/>
            <person name="Vlamakis H."/>
            <person name="Clish C."/>
            <person name="Bullock K."/>
            <person name="Deik A."/>
            <person name="Scott J."/>
            <person name="Pierce K.A."/>
            <person name="Xavier R.J."/>
            <person name="Alm E.J."/>
        </authorList>
    </citation>
    <scope>NUCLEOTIDE SEQUENCE [LARGE SCALE GENOMIC DNA]</scope>
    <source>
        <strain evidence="1 2">BIOML-A204</strain>
    </source>
</reference>
<dbReference type="RefSeq" id="WP_141404936.1">
    <property type="nucleotide sequence ID" value="NZ_DAWDUM010000005.1"/>
</dbReference>
<dbReference type="EMBL" id="VVUY01000006">
    <property type="protein sequence ID" value="KAA2561663.1"/>
    <property type="molecule type" value="Genomic_DNA"/>
</dbReference>
<comment type="caution">
    <text evidence="1">The sequence shown here is derived from an EMBL/GenBank/DDBJ whole genome shotgun (WGS) entry which is preliminary data.</text>
</comment>
<accession>A0A9P4DP46</accession>
<organism evidence="1 2">
    <name type="scientific">Alistipes onderdonkii</name>
    <dbReference type="NCBI Taxonomy" id="328813"/>
    <lineage>
        <taxon>Bacteria</taxon>
        <taxon>Pseudomonadati</taxon>
        <taxon>Bacteroidota</taxon>
        <taxon>Bacteroidia</taxon>
        <taxon>Bacteroidales</taxon>
        <taxon>Rikenellaceae</taxon>
        <taxon>Alistipes</taxon>
    </lineage>
</organism>
<evidence type="ECO:0000313" key="1">
    <source>
        <dbReference type="EMBL" id="KAA2561663.1"/>
    </source>
</evidence>
<sequence>MAVMKYYINLFSPNTATAFTNSNRDVTGFRISRKSYVKNQGIKSGDIFICYCTKIQRFIGILEVISAPYEDNSPIFIEENDPFCLRFKVKPLVWLPFELAIPIHEDLVWNTLSITKDLPKDSTKWTYKVFSSPLRWDNADGKFLVDLLKRQAKQQTIYPLSEKDAKKIKASKIRIISGKETIVSVPDDDAIQEKDQPQTEQRESIKVQAKLAKIGEIFGFKIWLPKADRNRVTEFWHPKESTLLDELPIIFDETTLKTIKNIDVLWIQRRSIVRAFEVEGTTSIYSGILRMADLLSLQPMLDIKIHIVASEERREAVLEQITRPVFAVMERGPLADICSYISYSSIDEILKEKRLSYMTDDILKEFEEWSQE</sequence>
<name>A0A9P4DP46_9BACT</name>
<evidence type="ECO:0000313" key="2">
    <source>
        <dbReference type="Proteomes" id="UP000323119"/>
    </source>
</evidence>
<dbReference type="InterPro" id="IPR015947">
    <property type="entry name" value="PUA-like_sf"/>
</dbReference>
<gene>
    <name evidence="1" type="ORF">F2S36_08900</name>
</gene>
<dbReference type="AlphaFoldDB" id="A0A9P4DP46"/>
<proteinExistence type="predicted"/>